<dbReference type="Pfam" id="PF13503">
    <property type="entry name" value="DUF4123"/>
    <property type="match status" value="1"/>
</dbReference>
<protein>
    <submittedName>
        <fullName evidence="2">DUF4123 domain-containing protein</fullName>
    </submittedName>
</protein>
<accession>A0ABW9BJF3</accession>
<gene>
    <name evidence="2" type="ORF">PQR03_18545</name>
</gene>
<comment type="caution">
    <text evidence="2">The sequence shown here is derived from an EMBL/GenBank/DDBJ whole genome shotgun (WGS) entry which is preliminary data.</text>
</comment>
<evidence type="ECO:0000313" key="3">
    <source>
        <dbReference type="Proteomes" id="UP001629274"/>
    </source>
</evidence>
<dbReference type="InterPro" id="IPR025391">
    <property type="entry name" value="DUF4123"/>
</dbReference>
<dbReference type="RefSeq" id="WP_012431118.1">
    <property type="nucleotide sequence ID" value="NZ_JAQQCK010000006.1"/>
</dbReference>
<reference evidence="2 3" key="1">
    <citation type="journal article" date="2024" name="Chem. Sci.">
        <title>Discovery of megapolipeptins by genome mining of a Burkholderiales bacteria collection.</title>
        <authorList>
            <person name="Paulo B.S."/>
            <person name="Recchia M.J.J."/>
            <person name="Lee S."/>
            <person name="Fergusson C.H."/>
            <person name="Romanowski S.B."/>
            <person name="Hernandez A."/>
            <person name="Krull N."/>
            <person name="Liu D.Y."/>
            <person name="Cavanagh H."/>
            <person name="Bos A."/>
            <person name="Gray C.A."/>
            <person name="Murphy B.T."/>
            <person name="Linington R.G."/>
            <person name="Eustaquio A.S."/>
        </authorList>
    </citation>
    <scope>NUCLEOTIDE SEQUENCE [LARGE SCALE GENOMIC DNA]</scope>
    <source>
        <strain evidence="2 3">RL17-351-BIE-A</strain>
    </source>
</reference>
<organism evidence="2 3">
    <name type="scientific">Paraburkholderia phytofirmans</name>
    <dbReference type="NCBI Taxonomy" id="261302"/>
    <lineage>
        <taxon>Bacteria</taxon>
        <taxon>Pseudomonadati</taxon>
        <taxon>Pseudomonadota</taxon>
        <taxon>Betaproteobacteria</taxon>
        <taxon>Burkholderiales</taxon>
        <taxon>Burkholderiaceae</taxon>
        <taxon>Paraburkholderia</taxon>
    </lineage>
</organism>
<sequence>MESLNYRNASAPRVAANTKEQGVEVSAVDQTVGMLRAYFSQRPDTHCLVVVDPSRLGFPESLEQEIPVSEQPHAIVTIAHGAFPDEHRPYLVELNLSTPAGVELLTESVRLAFEDRHPDSIAQGLGQRIGGWLVSNGPADVVAAYWSQQILQADNRGRQCALRFYDSRALSLLWPMLSPGQRQALLGPVSAWHALDACGKPCIYTSTDTSPADLTLTDAQWQATHRHGLINRALGLHMLAVERQPDPQEVEAAVASAARAEQYGLNDRDDIIAFIGHALAWHPLFDRHPKVTRALQQREPDDFYTAAISELTPDDIGEIQRGNWFNEKSLSSAAR</sequence>
<feature type="domain" description="DUF4123" evidence="1">
    <location>
        <begin position="89"/>
        <end position="184"/>
    </location>
</feature>
<dbReference type="EMBL" id="JAQQDR010000006">
    <property type="protein sequence ID" value="MFM0240132.1"/>
    <property type="molecule type" value="Genomic_DNA"/>
</dbReference>
<evidence type="ECO:0000313" key="2">
    <source>
        <dbReference type="EMBL" id="MFM0240132.1"/>
    </source>
</evidence>
<dbReference type="Proteomes" id="UP001629274">
    <property type="component" value="Unassembled WGS sequence"/>
</dbReference>
<proteinExistence type="predicted"/>
<name>A0ABW9BJF3_9BURK</name>
<evidence type="ECO:0000259" key="1">
    <source>
        <dbReference type="Pfam" id="PF13503"/>
    </source>
</evidence>
<keyword evidence="3" id="KW-1185">Reference proteome</keyword>